<evidence type="ECO:0000256" key="1">
    <source>
        <dbReference type="ARBA" id="ARBA00006817"/>
    </source>
</evidence>
<evidence type="ECO:0000313" key="4">
    <source>
        <dbReference type="Proteomes" id="UP000824037"/>
    </source>
</evidence>
<evidence type="ECO:0000313" key="3">
    <source>
        <dbReference type="EMBL" id="HIZ35901.1"/>
    </source>
</evidence>
<sequence>MNEDPDMKPRIIDLEIEVPGTPEQVWDAIATGPGVSAWMHPTQIEERVGGRYAFDMRLGAGRNESGHVTDYDRPHRFATAGVRWEPQGEAPAATLATEWLIENRVGDICTVRMVMSGFGTGDVWDEEIDGMAAGMRQALEALRSYLQGVVG</sequence>
<name>A0A9D2J434_9MICO</name>
<organism evidence="3 4">
    <name type="scientific">Candidatus Ruania gallistercoris</name>
    <dbReference type="NCBI Taxonomy" id="2838746"/>
    <lineage>
        <taxon>Bacteria</taxon>
        <taxon>Bacillati</taxon>
        <taxon>Actinomycetota</taxon>
        <taxon>Actinomycetes</taxon>
        <taxon>Micrococcales</taxon>
        <taxon>Ruaniaceae</taxon>
        <taxon>Ruania</taxon>
    </lineage>
</organism>
<dbReference type="Proteomes" id="UP000824037">
    <property type="component" value="Unassembled WGS sequence"/>
</dbReference>
<dbReference type="InterPro" id="IPR013538">
    <property type="entry name" value="ASHA1/2-like_C"/>
</dbReference>
<reference evidence="3" key="2">
    <citation type="submission" date="2021-04" db="EMBL/GenBank/DDBJ databases">
        <authorList>
            <person name="Gilroy R."/>
        </authorList>
    </citation>
    <scope>NUCLEOTIDE SEQUENCE</scope>
    <source>
        <strain evidence="3">ChiGjej4B4-7305</strain>
    </source>
</reference>
<evidence type="ECO:0000259" key="2">
    <source>
        <dbReference type="Pfam" id="PF08327"/>
    </source>
</evidence>
<dbReference type="CDD" id="cd07814">
    <property type="entry name" value="SRPBCC_CalC_Aha1-like"/>
    <property type="match status" value="1"/>
</dbReference>
<dbReference type="Gene3D" id="3.30.530.20">
    <property type="match status" value="1"/>
</dbReference>
<dbReference type="SUPFAM" id="SSF55961">
    <property type="entry name" value="Bet v1-like"/>
    <property type="match status" value="1"/>
</dbReference>
<dbReference type="EMBL" id="DXBY01000153">
    <property type="protein sequence ID" value="HIZ35901.1"/>
    <property type="molecule type" value="Genomic_DNA"/>
</dbReference>
<feature type="domain" description="Activator of Hsp90 ATPase homologue 1/2-like C-terminal" evidence="2">
    <location>
        <begin position="21"/>
        <end position="147"/>
    </location>
</feature>
<proteinExistence type="inferred from homology"/>
<comment type="caution">
    <text evidence="3">The sequence shown here is derived from an EMBL/GenBank/DDBJ whole genome shotgun (WGS) entry which is preliminary data.</text>
</comment>
<reference evidence="3" key="1">
    <citation type="journal article" date="2021" name="PeerJ">
        <title>Extensive microbial diversity within the chicken gut microbiome revealed by metagenomics and culture.</title>
        <authorList>
            <person name="Gilroy R."/>
            <person name="Ravi A."/>
            <person name="Getino M."/>
            <person name="Pursley I."/>
            <person name="Horton D.L."/>
            <person name="Alikhan N.F."/>
            <person name="Baker D."/>
            <person name="Gharbi K."/>
            <person name="Hall N."/>
            <person name="Watson M."/>
            <person name="Adriaenssens E.M."/>
            <person name="Foster-Nyarko E."/>
            <person name="Jarju S."/>
            <person name="Secka A."/>
            <person name="Antonio M."/>
            <person name="Oren A."/>
            <person name="Chaudhuri R.R."/>
            <person name="La Ragione R."/>
            <person name="Hildebrand F."/>
            <person name="Pallen M.J."/>
        </authorList>
    </citation>
    <scope>NUCLEOTIDE SEQUENCE</scope>
    <source>
        <strain evidence="3">ChiGjej4B4-7305</strain>
    </source>
</reference>
<dbReference type="AlphaFoldDB" id="A0A9D2J434"/>
<protein>
    <submittedName>
        <fullName evidence="3">SRPBCC domain-containing protein</fullName>
    </submittedName>
</protein>
<accession>A0A9D2J434</accession>
<dbReference type="Pfam" id="PF08327">
    <property type="entry name" value="AHSA1"/>
    <property type="match status" value="1"/>
</dbReference>
<dbReference type="InterPro" id="IPR023393">
    <property type="entry name" value="START-like_dom_sf"/>
</dbReference>
<comment type="similarity">
    <text evidence="1">Belongs to the AHA1 family.</text>
</comment>
<gene>
    <name evidence="3" type="ORF">H9815_08990</name>
</gene>